<dbReference type="GO" id="GO:0046789">
    <property type="term" value="F:host cell surface receptor binding"/>
    <property type="evidence" value="ECO:0007669"/>
    <property type="project" value="InterPro"/>
</dbReference>
<feature type="domain" description="Duffy-binding-like" evidence="7">
    <location>
        <begin position="323"/>
        <end position="481"/>
    </location>
</feature>
<dbReference type="FunFam" id="1.20.1310.20:FF:000001">
    <property type="entry name" value="Erythrocyte membrane protein 1, PfEMP1"/>
    <property type="match status" value="1"/>
</dbReference>
<feature type="domain" description="Plasmodium falciparum erythrocyte membrane protein-1 N-terminal segment" evidence="5">
    <location>
        <begin position="18"/>
        <end position="53"/>
    </location>
</feature>
<dbReference type="InterPro" id="IPR029210">
    <property type="entry name" value="PfEMP1_NTS"/>
</dbReference>
<dbReference type="FunFam" id="1.20.58.830:FF:000001">
    <property type="entry name" value="Erythrocyte membrane protein 1, PfEMP1"/>
    <property type="match status" value="1"/>
</dbReference>
<feature type="domain" description="Cysteine-rich interdomain region 1 gamma" evidence="6">
    <location>
        <begin position="1486"/>
        <end position="1540"/>
    </location>
</feature>
<keyword evidence="2" id="KW-0812">Transmembrane</keyword>
<dbReference type="InterPro" id="IPR042202">
    <property type="entry name" value="Duffy-ag-bd_sf"/>
</dbReference>
<feature type="region of interest" description="Disordered" evidence="1">
    <location>
        <begin position="1741"/>
        <end position="1812"/>
    </location>
</feature>
<dbReference type="Pfam" id="PF15447">
    <property type="entry name" value="NTS"/>
    <property type="match status" value="1"/>
</dbReference>
<dbReference type="InterPro" id="IPR004258">
    <property type="entry name" value="DBL"/>
</dbReference>
<feature type="region of interest" description="Disordered" evidence="1">
    <location>
        <begin position="1134"/>
        <end position="1168"/>
    </location>
</feature>
<gene>
    <name evidence="8" type="ORF">PFTANZ_06702</name>
</gene>
<feature type="compositionally biased region" description="Polar residues" evidence="1">
    <location>
        <begin position="1270"/>
        <end position="1281"/>
    </location>
</feature>
<evidence type="ECO:0000256" key="2">
    <source>
        <dbReference type="SAM" id="Phobius"/>
    </source>
</evidence>
<evidence type="ECO:0008006" key="10">
    <source>
        <dbReference type="Google" id="ProtNLM"/>
    </source>
</evidence>
<dbReference type="InterPro" id="IPR008602">
    <property type="entry name" value="Duffy-antigen-binding"/>
</dbReference>
<accession>A0A024VXD1</accession>
<keyword evidence="2" id="KW-0472">Membrane</keyword>
<dbReference type="SUPFAM" id="SSF140924">
    <property type="entry name" value="Duffy binding domain-like"/>
    <property type="match status" value="4"/>
</dbReference>
<feature type="transmembrane region" description="Helical" evidence="2">
    <location>
        <begin position="1843"/>
        <end position="1859"/>
    </location>
</feature>
<evidence type="ECO:0000259" key="3">
    <source>
        <dbReference type="Pfam" id="PF03011"/>
    </source>
</evidence>
<dbReference type="InterPro" id="IPR054595">
    <property type="entry name" value="DBL_C"/>
</dbReference>
<sequence length="1860" mass="209320">MARTVSGGGGNDYSKATSAKDFLDLIGETVQKEVHGEAKNYVSELKGNLSRAKYPKDTKSTGSTSPDPCDLDYKYHTNVTHGHGKEYPCEDRPEVRFSDTEGAQCDKSKIKDNKGKSEGACAPYRRSSLCDHHLSYMNAGKTNTTDNLLLEVCLAALHEGDSLKHYSEKLNVTYTDSPSQLCTELARSFADIGDIVRGRDLYLGDNRKDREQREQLEKNLKDIFEKIHKEVTSGNKGKTNVNTLKTRYGSDENYYKLREDWWEENRETVWKAITCNAGGGKYFRNTCDGGQNRTPTNHNCRCIGATVPTYFDYVPQYLRWFEEWGEDFCRKKKKKVEKLEQQCRGQYQDADRYCDRNGFDCERTIYKKGYFVIDKGCHTCSVWCRLYESWIDNQKQEFLKQKQKYEKEIKKYENGASGSGNGRQKRDASTTKYEGYEKKFYEILKSNNVGGLDKFLEKLSNEEICTKITEKEGIIDFKSVKSSSTSGDGDGSNKTFYRSKYCEECPLCGVKKKNGNEWEQKNGGNCTRGKRYKIKDDKNFNGIDVLSFGDKGEDRETKLKKFCETKNGSAGGGGSGKASSSGSDDCGGTNIDPSLCEKWKCYKGEDVQKDENAQEGDPDYDKDYENIQSGGGLCILKNEKEKKSEKEPEEFQKTFNNFFYFWIGRFLNDSMYWREKVNSCINNPKRKKCKNDCEKLCGCFQRWIKKKKEEWGKIKEQFSKQDFGNQGVNSGNEMLGVLMRSPSYVLKEVLNIDELFKDIKDGYGNAKELEGIKKLLDEEKKREKEDEEATGVVVGVVGGDNENNTTIDKLLNHEDKDAKGCLEKRNKCPDPQPSTPDGDGVAKTGGPRADHSSEDAATESDGDQDEDEEEEEDEDHSPDGDVQEEVKEVEENVGEVEDAVPETADTAVNGQSETPAPATKVEVEKVKPCKIVETLFEKPKDFTDACTLKYVTGKNYGWRCVPSVSTPESGKSDGSICVPPRRRKLYVGKLEQWASRRDDTAVAVEAQTQSDTKTRSESQSQVGESQTLTGGEAQTQTSGKESSQSDKLRNAFIESAAIETFFLWDRYKKIKLKEKLEEQQRQQENELLLVTGASLDSGGEQTPEEQLASGNIPPDFLRQMFYTLGDYRDILVRGGGDTNSGSKKEGDSSNSDRNIVLNAGGDQKSRDEMQTIQTAISSYFSNSGSTPRSAQNGFQQRENLWSKYAEPIWNGMICALTYKETSGSDDKGVKIEQNEGLKGALLEADGNKPKNNYQYSSVTIGASGAKPKSNDTQSQASGEKTTLTDFISRPPYFRYLEEWGETFCRQRTRMLEQVETNCKQGNDKCSGYGENCKDIREQDYDTVADLECPKCGKHCRFYKKWIKIKKDEYDEQESAYSGQKKKYVNECNGSGPNKGDNGFCETVQRWPNAAAFLKTLGPCKTNNGNESVEGKTIFENTEKTFKHATNCKPCSQFRVNCKNGDCKGANGNTCNGETVTAEKIAKLSDSTVLEMRVSDDSKSATGFKGNGLEACQDVHIFKGIRKDVWTCGYVCGVDICEQTNINERTDGKEYIQIRALLKHWVNNFLEDYNKIRKKLNPCINNGGGSKCKYNCQNKCKCVKEWIDQKKVEWPKIRDRYIKQYTTGHSDIYKVTSFLEDTQFYTEVQKAIKPCDGLDKFKKSCGLNGDANEQNKNGYQDAIDCLLEKLGEKAKTCLTSTSGENQTTCGGNTHPDDEDLLLEETEENPEEAKKNMMPTFCEIKDTPKQEEKGGCDPATTEPASPPSSGETDKEKPEEEPRAPVPSTPEAPNLPEKKEKKRPKPKPQPEPPQPYLPPALKNAMLSSTIMWSIGIGFAAFTYFFLKVNGSIYVYVFCVGIFGYIYM</sequence>
<feature type="region of interest" description="Disordered" evidence="1">
    <location>
        <begin position="1260"/>
        <end position="1281"/>
    </location>
</feature>
<dbReference type="FunFam" id="1.20.58.830:FF:000003">
    <property type="entry name" value="Erythrocyte membrane protein 1, PfEMP1"/>
    <property type="match status" value="1"/>
</dbReference>
<evidence type="ECO:0000259" key="7">
    <source>
        <dbReference type="Pfam" id="PF22672"/>
    </source>
</evidence>
<feature type="domain" description="Duffy-binding-like" evidence="3">
    <location>
        <begin position="658"/>
        <end position="826"/>
    </location>
</feature>
<feature type="domain" description="Duffy-antigen binding" evidence="4">
    <location>
        <begin position="976"/>
        <end position="1265"/>
    </location>
</feature>
<reference evidence="8 9" key="1">
    <citation type="submission" date="2013-02" db="EMBL/GenBank/DDBJ databases">
        <title>The Genome Annotation of Plasmodium falciparum Tanzania (2000708).</title>
        <authorList>
            <consortium name="The Broad Institute Genome Sequencing Platform"/>
            <consortium name="The Broad Institute Genome Sequencing Center for Infectious Disease"/>
            <person name="Neafsey D."/>
            <person name="Hoffman S."/>
            <person name="Volkman S."/>
            <person name="Rosenthal P."/>
            <person name="Walker B."/>
            <person name="Young S.K."/>
            <person name="Zeng Q."/>
            <person name="Gargeya S."/>
            <person name="Fitzgerald M."/>
            <person name="Haas B."/>
            <person name="Abouelleil A."/>
            <person name="Allen A.W."/>
            <person name="Alvarado L."/>
            <person name="Arachchi H.M."/>
            <person name="Berlin A.M."/>
            <person name="Chapman S.B."/>
            <person name="Gainer-Dewar J."/>
            <person name="Goldberg J."/>
            <person name="Griggs A."/>
            <person name="Gujja S."/>
            <person name="Hansen M."/>
            <person name="Howarth C."/>
            <person name="Imamovic A."/>
            <person name="Ireland A."/>
            <person name="Larimer J."/>
            <person name="McCowan C."/>
            <person name="Murphy C."/>
            <person name="Pearson M."/>
            <person name="Poon T.W."/>
            <person name="Priest M."/>
            <person name="Roberts A."/>
            <person name="Saif S."/>
            <person name="Shea T."/>
            <person name="Sisk P."/>
            <person name="Sykes S."/>
            <person name="Wortman J."/>
            <person name="Nusbaum C."/>
            <person name="Birren B."/>
        </authorList>
    </citation>
    <scope>NUCLEOTIDE SEQUENCE [LARGE SCALE GENOMIC DNA]</scope>
    <source>
        <strain evidence="9">Tanzania (2000708)</strain>
    </source>
</reference>
<keyword evidence="2" id="KW-1133">Transmembrane helix</keyword>
<proteinExistence type="predicted"/>
<feature type="compositionally biased region" description="Polar residues" evidence="1">
    <location>
        <begin position="1006"/>
        <end position="1042"/>
    </location>
</feature>
<feature type="region of interest" description="Disordered" evidence="1">
    <location>
        <begin position="780"/>
        <end position="807"/>
    </location>
</feature>
<dbReference type="Gene3D" id="1.20.1310.20">
    <property type="entry name" value="Duffy-antigen binding domain"/>
    <property type="match status" value="2"/>
</dbReference>
<feature type="region of interest" description="Disordered" evidence="1">
    <location>
        <begin position="567"/>
        <end position="586"/>
    </location>
</feature>
<name>A0A024VXD1_PLAFA</name>
<dbReference type="FunFam" id="1.20.58.1930:FF:000001">
    <property type="entry name" value="Erythrocyte membrane protein 1, PfEMP1"/>
    <property type="match status" value="1"/>
</dbReference>
<dbReference type="InterPro" id="IPR041480">
    <property type="entry name" value="CIDR1_gamma"/>
</dbReference>
<feature type="compositionally biased region" description="Acidic residues" evidence="1">
    <location>
        <begin position="856"/>
        <end position="883"/>
    </location>
</feature>
<feature type="compositionally biased region" description="Acidic residues" evidence="1">
    <location>
        <begin position="891"/>
        <end position="900"/>
    </location>
</feature>
<protein>
    <recommendedName>
        <fullName evidence="10">Duffy-binding-like domain-containing protein</fullName>
    </recommendedName>
</protein>
<feature type="domain" description="Duffy-antigen binding" evidence="4">
    <location>
        <begin position="119"/>
        <end position="319"/>
    </location>
</feature>
<dbReference type="Gene3D" id="1.20.58.830">
    <property type="match status" value="3"/>
</dbReference>
<dbReference type="Pfam" id="PF18562">
    <property type="entry name" value="CIDR1_gamma"/>
    <property type="match status" value="1"/>
</dbReference>
<evidence type="ECO:0000259" key="4">
    <source>
        <dbReference type="Pfam" id="PF05424"/>
    </source>
</evidence>
<evidence type="ECO:0000313" key="9">
    <source>
        <dbReference type="Proteomes" id="UP000030708"/>
    </source>
</evidence>
<dbReference type="Pfam" id="PF03011">
    <property type="entry name" value="PFEMP"/>
    <property type="match status" value="2"/>
</dbReference>
<feature type="compositionally biased region" description="Pro residues" evidence="1">
    <location>
        <begin position="1800"/>
        <end position="1811"/>
    </location>
</feature>
<evidence type="ECO:0000313" key="8">
    <source>
        <dbReference type="EMBL" id="ETW32576.1"/>
    </source>
</evidence>
<feature type="transmembrane region" description="Helical" evidence="2">
    <location>
        <begin position="1817"/>
        <end position="1838"/>
    </location>
</feature>
<feature type="region of interest" description="Disordered" evidence="1">
    <location>
        <begin position="998"/>
        <end position="1046"/>
    </location>
</feature>
<feature type="region of interest" description="Disordered" evidence="1">
    <location>
        <begin position="821"/>
        <end position="920"/>
    </location>
</feature>
<evidence type="ECO:0000256" key="1">
    <source>
        <dbReference type="SAM" id="MobiDB-lite"/>
    </source>
</evidence>
<dbReference type="Pfam" id="PF22672">
    <property type="entry name" value="DBL_C"/>
    <property type="match status" value="2"/>
</dbReference>
<organism evidence="8 9">
    <name type="scientific">Plasmodium falciparum Tanzania</name>
    <name type="common">2000708</name>
    <dbReference type="NCBI Taxonomy" id="1036725"/>
    <lineage>
        <taxon>Eukaryota</taxon>
        <taxon>Sar</taxon>
        <taxon>Alveolata</taxon>
        <taxon>Apicomplexa</taxon>
        <taxon>Aconoidasida</taxon>
        <taxon>Haemosporida</taxon>
        <taxon>Plasmodiidae</taxon>
        <taxon>Plasmodium</taxon>
        <taxon>Plasmodium (Laverania)</taxon>
    </lineage>
</organism>
<dbReference type="Gene3D" id="1.20.58.1930">
    <property type="match status" value="1"/>
</dbReference>
<feature type="compositionally biased region" description="Low complexity" evidence="1">
    <location>
        <begin position="577"/>
        <end position="586"/>
    </location>
</feature>
<feature type="compositionally biased region" description="Low complexity" evidence="1">
    <location>
        <begin position="1752"/>
        <end position="1764"/>
    </location>
</feature>
<dbReference type="EMBL" id="KI927234">
    <property type="protein sequence ID" value="ETW32576.1"/>
    <property type="molecule type" value="Genomic_DNA"/>
</dbReference>
<dbReference type="Pfam" id="PF05424">
    <property type="entry name" value="Duffy_binding"/>
    <property type="match status" value="2"/>
</dbReference>
<dbReference type="Proteomes" id="UP000030708">
    <property type="component" value="Unassembled WGS sequence"/>
</dbReference>
<feature type="compositionally biased region" description="Basic and acidic residues" evidence="1">
    <location>
        <begin position="1765"/>
        <end position="1776"/>
    </location>
</feature>
<reference evidence="8 9" key="2">
    <citation type="submission" date="2013-02" db="EMBL/GenBank/DDBJ databases">
        <title>The Genome Sequence of Plasmodium falciparum Tanzania (2000708).</title>
        <authorList>
            <consortium name="The Broad Institute Genome Sequencing Platform"/>
            <consortium name="The Broad Institute Genome Sequencing Center for Infectious Disease"/>
            <person name="Neafsey D."/>
            <person name="Cheeseman I."/>
            <person name="Volkman S."/>
            <person name="Adams J."/>
            <person name="Walker B."/>
            <person name="Young S.K."/>
            <person name="Zeng Q."/>
            <person name="Gargeya S."/>
            <person name="Fitzgerald M."/>
            <person name="Haas B."/>
            <person name="Abouelleil A."/>
            <person name="Alvarado L."/>
            <person name="Arachchi H.M."/>
            <person name="Berlin A.M."/>
            <person name="Chapman S.B."/>
            <person name="Dewar J."/>
            <person name="Goldberg J."/>
            <person name="Griggs A."/>
            <person name="Gujja S."/>
            <person name="Hansen M."/>
            <person name="Howarth C."/>
            <person name="Imamovic A."/>
            <person name="Larimer J."/>
            <person name="McCowan C."/>
            <person name="Murphy C."/>
            <person name="Neiman D."/>
            <person name="Pearson M."/>
            <person name="Priest M."/>
            <person name="Roberts A."/>
            <person name="Saif S."/>
            <person name="Shea T."/>
            <person name="Sisk P."/>
            <person name="Sykes S."/>
            <person name="Wortman J."/>
            <person name="Nusbaum C."/>
            <person name="Birren B."/>
        </authorList>
    </citation>
    <scope>NUCLEOTIDE SEQUENCE [LARGE SCALE GENOMIC DNA]</scope>
    <source>
        <strain evidence="9">Tanzania (2000708)</strain>
    </source>
</reference>
<dbReference type="GO" id="GO:0016020">
    <property type="term" value="C:membrane"/>
    <property type="evidence" value="ECO:0007669"/>
    <property type="project" value="InterPro"/>
</dbReference>
<feature type="domain" description="Duffy-binding-like" evidence="7">
    <location>
        <begin position="1298"/>
        <end position="1444"/>
    </location>
</feature>
<dbReference type="FunFam" id="1.20.58.830:FF:000018">
    <property type="entry name" value="Erythrocyte membrane protein 1, PfEMP1"/>
    <property type="match status" value="1"/>
</dbReference>
<evidence type="ECO:0000259" key="6">
    <source>
        <dbReference type="Pfam" id="PF18562"/>
    </source>
</evidence>
<evidence type="ECO:0000259" key="5">
    <source>
        <dbReference type="Pfam" id="PF15447"/>
    </source>
</evidence>
<feature type="domain" description="Duffy-binding-like" evidence="3">
    <location>
        <begin position="1556"/>
        <end position="1697"/>
    </location>
</feature>